<dbReference type="Proteomes" id="UP000007819">
    <property type="component" value="Chromosome A1"/>
</dbReference>
<keyword evidence="3" id="KW-1185">Reference proteome</keyword>
<sequence length="841" mass="95166">MAKIQGVRTKYELYQFKMSNQTSTTESTFKMPMAPPVYPSQSETLLFQDIIEEKTIALHNILNEFLKVHPYRKFDIEFNMFLKRVKHIIIDGHRAGANVSRITNSSHIAPLYSRPSASFNYRPSTSYNYRPPTTMSMVSSSDHSMLRLPVNNFQSIQSSEFSNPFKPPDCLQPKVIPFVLSRIEQSNCISHESPSTSSTVMTVSQNHNVTVEENNTHEISQQSKSLSTNQPTARNTYSDVTFEENKSVSESHKNENINYDNNSIESLLEDVGLTENKNETSKKSNASQHHNNELNVSENVEKFLSMWSLNMKLIKSSEQSSKYVLILTGNLLGEDKQTVVEKRHEAGIFEGRKENSLVKTKNGLYRLVGNIIGGSPNKLYQTCVSVNGIPRTWRKIVTELTEVENKTKHMFDFSISSPAGPIKSAVNLDTSMTRKGTTYSKNMTLANHKTNLKRKSSEYGETEHNKIKHRRFCEQTPLLLASTPKKPKKQPTMFETPSQILKKKISQNLSNNPNKRQKLDSVNDSININKRRQSQLKEQTNIFLKPKTPEKTSISNINNTKHTNQTSINKSKMLYSCNSSAAKSKNNTLENSSVTKNHTKQQFKMKTTINSINSSIDKSKLKTSLLSKSKENEKTIKHTTPQILKNKTAIKHVSIVKEIKKKNISPSAIALSKINNKCVKAIRSKTNKWDDSLNGDTHKKLKRDKSKTKHMNCNRLSTELDLFDCVDHADYGNVSDYNVMASPGKLSVASGNDQSRSVTPPLFSYQLNSTTKPSAISEPPTPLSKSIEAKALKRVKAPKITLEDEMKYNKKLNTKRSIDFKTASNKINKMLEFGNDEDEED</sequence>
<dbReference type="OrthoDB" id="6603614at2759"/>
<accession>A0A8R2JPM2</accession>
<proteinExistence type="predicted"/>
<evidence type="ECO:0000313" key="2">
    <source>
        <dbReference type="EnsemblMetazoa" id="XP_029343671.1"/>
    </source>
</evidence>
<reference evidence="2" key="2">
    <citation type="submission" date="2022-06" db="UniProtKB">
        <authorList>
            <consortium name="EnsemblMetazoa"/>
        </authorList>
    </citation>
    <scope>IDENTIFICATION</scope>
</reference>
<protein>
    <recommendedName>
        <fullName evidence="4">SANTA domain-containing protein</fullName>
    </recommendedName>
</protein>
<organism evidence="2 3">
    <name type="scientific">Acyrthosiphon pisum</name>
    <name type="common">Pea aphid</name>
    <dbReference type="NCBI Taxonomy" id="7029"/>
    <lineage>
        <taxon>Eukaryota</taxon>
        <taxon>Metazoa</taxon>
        <taxon>Ecdysozoa</taxon>
        <taxon>Arthropoda</taxon>
        <taxon>Hexapoda</taxon>
        <taxon>Insecta</taxon>
        <taxon>Pterygota</taxon>
        <taxon>Neoptera</taxon>
        <taxon>Paraneoptera</taxon>
        <taxon>Hemiptera</taxon>
        <taxon>Sternorrhyncha</taxon>
        <taxon>Aphidomorpha</taxon>
        <taxon>Aphidoidea</taxon>
        <taxon>Aphididae</taxon>
        <taxon>Macrosiphini</taxon>
        <taxon>Acyrthosiphon</taxon>
    </lineage>
</organism>
<reference evidence="3" key="1">
    <citation type="submission" date="2010-06" db="EMBL/GenBank/DDBJ databases">
        <authorList>
            <person name="Jiang H."/>
            <person name="Abraham K."/>
            <person name="Ali S."/>
            <person name="Alsbrooks S.L."/>
            <person name="Anim B.N."/>
            <person name="Anosike U.S."/>
            <person name="Attaway T."/>
            <person name="Bandaranaike D.P."/>
            <person name="Battles P.K."/>
            <person name="Bell S.N."/>
            <person name="Bell A.V."/>
            <person name="Beltran B."/>
            <person name="Bickham C."/>
            <person name="Bustamante Y."/>
            <person name="Caleb T."/>
            <person name="Canada A."/>
            <person name="Cardenas V."/>
            <person name="Carter K."/>
            <person name="Chacko J."/>
            <person name="Chandrabose M.N."/>
            <person name="Chavez D."/>
            <person name="Chavez A."/>
            <person name="Chen L."/>
            <person name="Chu H.-S."/>
            <person name="Claassen K.J."/>
            <person name="Cockrell R."/>
            <person name="Collins M."/>
            <person name="Cooper J.A."/>
            <person name="Cree A."/>
            <person name="Curry S.M."/>
            <person name="Da Y."/>
            <person name="Dao M.D."/>
            <person name="Das B."/>
            <person name="Davila M.-L."/>
            <person name="Davy-Carroll L."/>
            <person name="Denson S."/>
            <person name="Dinh H."/>
            <person name="Ebong V.E."/>
            <person name="Edwards J.R."/>
            <person name="Egan A."/>
            <person name="El-Daye J."/>
            <person name="Escobedo L."/>
            <person name="Fernandez S."/>
            <person name="Fernando P.R."/>
            <person name="Flagg N."/>
            <person name="Forbes L.D."/>
            <person name="Fowler R.G."/>
            <person name="Fu Q."/>
            <person name="Gabisi R.A."/>
            <person name="Ganer J."/>
            <person name="Garbino Pronczuk A."/>
            <person name="Garcia R.M."/>
            <person name="Garner T."/>
            <person name="Garrett T.E."/>
            <person name="Gonzalez D.A."/>
            <person name="Hamid H."/>
            <person name="Hawkins E.S."/>
            <person name="Hirani K."/>
            <person name="Hogues M.E."/>
            <person name="Hollins B."/>
            <person name="Hsiao C.-H."/>
            <person name="Jabil R."/>
            <person name="James M.L."/>
            <person name="Jhangiani S.N."/>
            <person name="Johnson B."/>
            <person name="Johnson Q."/>
            <person name="Joshi V."/>
            <person name="Kalu J.B."/>
            <person name="Kam C."/>
            <person name="Kashfia A."/>
            <person name="Keebler J."/>
            <person name="Kisamo H."/>
            <person name="Kovar C.L."/>
            <person name="Lago L.A."/>
            <person name="Lai C.-Y."/>
            <person name="Laidlaw J."/>
            <person name="Lara F."/>
            <person name="Le T.-K."/>
            <person name="Lee S.L."/>
            <person name="Legall F.H."/>
            <person name="Lemon S.J."/>
            <person name="Lewis L.R."/>
            <person name="Li B."/>
            <person name="Liu Y."/>
            <person name="Liu Y.-S."/>
            <person name="Lopez J."/>
            <person name="Lozado R.J."/>
            <person name="Lu J."/>
            <person name="Madu R.C."/>
            <person name="Maheshwari M."/>
            <person name="Maheshwari R."/>
            <person name="Malloy K."/>
            <person name="Martinez E."/>
            <person name="Mathew T."/>
            <person name="Mercado I.C."/>
            <person name="Mercado C."/>
            <person name="Meyer B."/>
            <person name="Montgomery K."/>
            <person name="Morgan M.B."/>
            <person name="Munidasa M."/>
            <person name="Nazareth L.V."/>
            <person name="Nelson J."/>
            <person name="Ng B.M."/>
            <person name="Nguyen N.B."/>
            <person name="Nguyen P.Q."/>
            <person name="Nguyen T."/>
            <person name="Obregon M."/>
            <person name="Okwuonu G.O."/>
            <person name="Onwere C.G."/>
            <person name="Orozco G."/>
            <person name="Parra A."/>
            <person name="Patel S."/>
            <person name="Patil S."/>
            <person name="Perez A."/>
            <person name="Perez Y."/>
            <person name="Pham C."/>
            <person name="Primus E.L."/>
            <person name="Pu L.-L."/>
            <person name="Puazo M."/>
            <person name="Qin X."/>
            <person name="Quiroz J.B."/>
            <person name="Reese J."/>
            <person name="Richards S."/>
            <person name="Rives C.M."/>
            <person name="Robberts R."/>
            <person name="Ruiz S.J."/>
            <person name="Ruiz M.J."/>
            <person name="Santibanez J."/>
            <person name="Schneider B.W."/>
            <person name="Sisson I."/>
            <person name="Smith M."/>
            <person name="Sodergren E."/>
            <person name="Song X.-Z."/>
            <person name="Song B.B."/>
            <person name="Summersgill H."/>
            <person name="Thelus R."/>
            <person name="Thornton R.D."/>
            <person name="Trejos Z.Y."/>
            <person name="Usmani K."/>
            <person name="Vattathil S."/>
            <person name="Villasana D."/>
            <person name="Walker D.L."/>
            <person name="Wang S."/>
            <person name="Wang K."/>
            <person name="White C.S."/>
            <person name="Williams A.C."/>
            <person name="Williamson J."/>
            <person name="Wilson K."/>
            <person name="Woghiren I.O."/>
            <person name="Woodworth J.R."/>
            <person name="Worley K.C."/>
            <person name="Wright R.A."/>
            <person name="Wu W."/>
            <person name="Young L."/>
            <person name="Zhang L."/>
            <person name="Zhang J."/>
            <person name="Zhu Y."/>
            <person name="Muzny D.M."/>
            <person name="Weinstock G."/>
            <person name="Gibbs R.A."/>
        </authorList>
    </citation>
    <scope>NUCLEOTIDE SEQUENCE [LARGE SCALE GENOMIC DNA]</scope>
    <source>
        <strain evidence="3">LSR1</strain>
    </source>
</reference>
<evidence type="ECO:0008006" key="4">
    <source>
        <dbReference type="Google" id="ProtNLM"/>
    </source>
</evidence>
<evidence type="ECO:0000313" key="3">
    <source>
        <dbReference type="Proteomes" id="UP000007819"/>
    </source>
</evidence>
<name>A0A8R2JPM2_ACYPI</name>
<dbReference type="EnsemblMetazoa" id="XM_029487811.1">
    <property type="protein sequence ID" value="XP_029343671.1"/>
    <property type="gene ID" value="LOC100167394"/>
</dbReference>
<evidence type="ECO:0000256" key="1">
    <source>
        <dbReference type="SAM" id="MobiDB-lite"/>
    </source>
</evidence>
<dbReference type="AlphaFoldDB" id="A0A8R2JPM2"/>
<feature type="region of interest" description="Disordered" evidence="1">
    <location>
        <begin position="215"/>
        <end position="235"/>
    </location>
</feature>